<gene>
    <name evidence="1" type="ORF">GGR28_000219</name>
</gene>
<dbReference type="SUPFAM" id="SSF51445">
    <property type="entry name" value="(Trans)glycosidases"/>
    <property type="match status" value="1"/>
</dbReference>
<reference evidence="1 2" key="1">
    <citation type="submission" date="2020-08" db="EMBL/GenBank/DDBJ databases">
        <title>Genomic Encyclopedia of Type Strains, Phase IV (KMG-IV): sequencing the most valuable type-strain genomes for metagenomic binning, comparative biology and taxonomic classification.</title>
        <authorList>
            <person name="Goeker M."/>
        </authorList>
    </citation>
    <scope>NUCLEOTIDE SEQUENCE [LARGE SCALE GENOMIC DNA]</scope>
    <source>
        <strain evidence="1 2">DSM 105137</strain>
    </source>
</reference>
<dbReference type="Proteomes" id="UP000576209">
    <property type="component" value="Unassembled WGS sequence"/>
</dbReference>
<comment type="caution">
    <text evidence="1">The sequence shown here is derived from an EMBL/GenBank/DDBJ whole genome shotgun (WGS) entry which is preliminary data.</text>
</comment>
<name>A0A840E682_9BACT</name>
<protein>
    <recommendedName>
        <fullName evidence="3">Beta-glucosidase/6-phospho-beta-glucosidase/beta-galactosidase</fullName>
    </recommendedName>
</protein>
<proteinExistence type="predicted"/>
<organism evidence="1 2">
    <name type="scientific">Neolewinella aquimaris</name>
    <dbReference type="NCBI Taxonomy" id="1835722"/>
    <lineage>
        <taxon>Bacteria</taxon>
        <taxon>Pseudomonadati</taxon>
        <taxon>Bacteroidota</taxon>
        <taxon>Saprospiria</taxon>
        <taxon>Saprospirales</taxon>
        <taxon>Lewinellaceae</taxon>
        <taxon>Neolewinella</taxon>
    </lineage>
</organism>
<keyword evidence="2" id="KW-1185">Reference proteome</keyword>
<dbReference type="Gene3D" id="3.20.20.80">
    <property type="entry name" value="Glycosidases"/>
    <property type="match status" value="2"/>
</dbReference>
<evidence type="ECO:0008006" key="3">
    <source>
        <dbReference type="Google" id="ProtNLM"/>
    </source>
</evidence>
<accession>A0A840E682</accession>
<dbReference type="AlphaFoldDB" id="A0A840E682"/>
<dbReference type="EMBL" id="JACIFF010000001">
    <property type="protein sequence ID" value="MBB4077618.1"/>
    <property type="molecule type" value="Genomic_DNA"/>
</dbReference>
<evidence type="ECO:0000313" key="1">
    <source>
        <dbReference type="EMBL" id="MBB4077618.1"/>
    </source>
</evidence>
<evidence type="ECO:0000313" key="2">
    <source>
        <dbReference type="Proteomes" id="UP000576209"/>
    </source>
</evidence>
<sequence length="372" mass="42448">MTPFRSFLMGGFECADHVNRSGDRVNLLRTTQHDLRAEEDYTLLAGLSIYTVREGICWSAVETSPYVFDFSEVGARVLAAQRRGIQVIWDLCHFGYPDDLMPTHPRFVDRFVALCRAFAGFHRSLVTDTLFVVPINEISFLSWHSGDMRGTVPFATHAGWDIKWHLCRAAIAGIQALLETDPGCRILTVEPLIRVHPTEHSSPAHIANLNNDQFQAMDIIAGRMCPDLGGQERYLDILGFNYYYNGQWTDGVVPLPWPDTEARRVPLHQMLLHAHQRYHRPFFLSETGHFGDGRAAWLLEITEEIRLLRQHTDDCLGVCIYPVVDRPDWDNLTSYSNCGLYDLDERGNRIPHLPSLRAVEAMQQKLSTNHAY</sequence>
<dbReference type="InterPro" id="IPR017853">
    <property type="entry name" value="GH"/>
</dbReference>
<dbReference type="RefSeq" id="WP_221233761.1">
    <property type="nucleotide sequence ID" value="NZ_JACIFF010000001.1"/>
</dbReference>